<evidence type="ECO:0000313" key="2">
    <source>
        <dbReference type="Proteomes" id="UP000032568"/>
    </source>
</evidence>
<dbReference type="Proteomes" id="UP000032568">
    <property type="component" value="Chromosome"/>
</dbReference>
<organism evidence="1 2">
    <name type="scientific">Thalassomonas actiniarum</name>
    <dbReference type="NCBI Taxonomy" id="485447"/>
    <lineage>
        <taxon>Bacteria</taxon>
        <taxon>Pseudomonadati</taxon>
        <taxon>Pseudomonadota</taxon>
        <taxon>Gammaproteobacteria</taxon>
        <taxon>Alteromonadales</taxon>
        <taxon>Colwelliaceae</taxon>
        <taxon>Thalassomonas</taxon>
    </lineage>
</organism>
<dbReference type="EMBL" id="CP059735">
    <property type="protein sequence ID" value="WDE01110.1"/>
    <property type="molecule type" value="Genomic_DNA"/>
</dbReference>
<reference evidence="1 2" key="1">
    <citation type="journal article" date="2015" name="Genome Announc.">
        <title>Draft Genome Sequences of Marine Isolates of Thalassomonas viridans and Thalassomonas actiniarum.</title>
        <authorList>
            <person name="Olonade I."/>
            <person name="van Zyl L.J."/>
            <person name="Trindade M."/>
        </authorList>
    </citation>
    <scope>NUCLEOTIDE SEQUENCE [LARGE SCALE GENOMIC DNA]</scope>
    <source>
        <strain evidence="1 2">A5K-106</strain>
    </source>
</reference>
<accession>A0AAF0C5P3</accession>
<keyword evidence="2" id="KW-1185">Reference proteome</keyword>
<gene>
    <name evidence="1" type="ORF">SG35_011010</name>
</gene>
<evidence type="ECO:0000313" key="1">
    <source>
        <dbReference type="EMBL" id="WDE01110.1"/>
    </source>
</evidence>
<proteinExistence type="predicted"/>
<sequence>MSHIYGLEKTHMAVFNLVGPGSMKSRLENAVNSHLLHICVEADIPKELSDDYRNIVETLWPRGRRSIIAKLSEVEAEHYAQKIVVLHEKMAHIVH</sequence>
<name>A0AAF0C5P3_9GAMM</name>
<dbReference type="RefSeq" id="WP_044831421.1">
    <property type="nucleotide sequence ID" value="NZ_CP059735.1"/>
</dbReference>
<reference evidence="1 2" key="2">
    <citation type="journal article" date="2022" name="Mar. Drugs">
        <title>Bioassay-Guided Fractionation Leads to the Detection of Cholic Acid Generated by the Rare Thalassomonas sp.</title>
        <authorList>
            <person name="Pheiffer F."/>
            <person name="Schneider Y.K."/>
            <person name="Hansen E.H."/>
            <person name="Andersen J.H."/>
            <person name="Isaksson J."/>
            <person name="Busche T."/>
            <person name="R C."/>
            <person name="Kalinowski J."/>
            <person name="Zyl L.V."/>
            <person name="Trindade M."/>
        </authorList>
    </citation>
    <scope>NUCLEOTIDE SEQUENCE [LARGE SCALE GENOMIC DNA]</scope>
    <source>
        <strain evidence="1 2">A5K-106</strain>
    </source>
</reference>
<dbReference type="KEGG" id="tact:SG35_011010"/>
<protein>
    <submittedName>
        <fullName evidence="1">Uncharacterized protein</fullName>
    </submittedName>
</protein>
<dbReference type="AlphaFoldDB" id="A0AAF0C5P3"/>